<reference evidence="1 2" key="1">
    <citation type="submission" date="2023-07" db="EMBL/GenBank/DDBJ databases">
        <title>Pathogens genome sequencing project 196.</title>
        <authorList>
            <person name="Cao X."/>
        </authorList>
    </citation>
    <scope>NUCLEOTIDE SEQUENCE [LARGE SCALE GENOMIC DNA]</scope>
    <source>
        <strain evidence="1 2">SM41</strain>
    </source>
</reference>
<dbReference type="AlphaFoldDB" id="A0ABD5BHT1"/>
<sequence>MGVKISQLIQLPPINLNLIVIPGEYVLIKDNTYQNLPAALAGRTVHMIVRYENFNTTLLSQELRPATAGTQVIYRRTASQDEGYSLHGTFGFSEYYVFNGTLA</sequence>
<evidence type="ECO:0000313" key="1">
    <source>
        <dbReference type="EMBL" id="MDQ9556010.1"/>
    </source>
</evidence>
<dbReference type="Proteomes" id="UP001234811">
    <property type="component" value="Unassembled WGS sequence"/>
</dbReference>
<dbReference type="EMBL" id="JAVIPQ010000156">
    <property type="protein sequence ID" value="MDQ9556010.1"/>
    <property type="molecule type" value="Genomic_DNA"/>
</dbReference>
<accession>A0ABD5BHT1</accession>
<proteinExistence type="predicted"/>
<protein>
    <submittedName>
        <fullName evidence="1">Uncharacterized protein</fullName>
    </submittedName>
</protein>
<organism evidence="1 2">
    <name type="scientific">Serratia marcescens</name>
    <dbReference type="NCBI Taxonomy" id="615"/>
    <lineage>
        <taxon>Bacteria</taxon>
        <taxon>Pseudomonadati</taxon>
        <taxon>Pseudomonadota</taxon>
        <taxon>Gammaproteobacteria</taxon>
        <taxon>Enterobacterales</taxon>
        <taxon>Yersiniaceae</taxon>
        <taxon>Serratia</taxon>
    </lineage>
</organism>
<dbReference type="RefSeq" id="WP_141240900.1">
    <property type="nucleotide sequence ID" value="NZ_CP047682.1"/>
</dbReference>
<name>A0ABD5BHT1_SERMA</name>
<evidence type="ECO:0000313" key="2">
    <source>
        <dbReference type="Proteomes" id="UP001234811"/>
    </source>
</evidence>
<gene>
    <name evidence="1" type="ORF">RF091_10855</name>
</gene>
<comment type="caution">
    <text evidence="1">The sequence shown here is derived from an EMBL/GenBank/DDBJ whole genome shotgun (WGS) entry which is preliminary data.</text>
</comment>